<sequence length="236" mass="26842">MATEALHLYKDRLSAEDLDLKDPHVSSSLALFAIHNVIRRNLKACAEHATSVQPATADAFVTYAKYTLHVLRDQLDSVNQIWFPVFAEHDARFGEQKGAHDALYEKLTALEAHLPGAAEPAQLEHILDLSTEIAGEFRELHEMTDKQYDVEEDLVNQLGRRVPIATIRGLEKKQEERRRRDVKAYGQLWTAVYLLRGLEPKERAIFPPGIPKLIMGGMLTAGAMQFRRELQFTPRF</sequence>
<reference evidence="1" key="1">
    <citation type="submission" date="2018-08" db="EMBL/GenBank/DDBJ databases">
        <title>Draft genome sequence of azole-resistant Aspergillus thermomutatus (Neosartorya pseudofischeri) strain HMR AF 39, isolated from a human nasal aspirate.</title>
        <authorList>
            <person name="Parent-Michaud M."/>
            <person name="Dufresne P.J."/>
            <person name="Fournier E."/>
            <person name="Martineau C."/>
            <person name="Moreira S."/>
            <person name="Perkins V."/>
            <person name="De Repentigny L."/>
            <person name="Dufresne S.F."/>
        </authorList>
    </citation>
    <scope>NUCLEOTIDE SEQUENCE [LARGE SCALE GENOMIC DNA]</scope>
    <source>
        <strain evidence="1">HMR AF 39</strain>
    </source>
</reference>
<protein>
    <recommendedName>
        <fullName evidence="3">Hemerythrin-like domain-containing protein</fullName>
    </recommendedName>
</protein>
<dbReference type="VEuPathDB" id="FungiDB:CDV56_106781"/>
<dbReference type="OrthoDB" id="5282072at2759"/>
<evidence type="ECO:0008006" key="3">
    <source>
        <dbReference type="Google" id="ProtNLM"/>
    </source>
</evidence>
<evidence type="ECO:0000313" key="2">
    <source>
        <dbReference type="Proteomes" id="UP000215305"/>
    </source>
</evidence>
<dbReference type="EMBL" id="NKHU02000081">
    <property type="protein sequence ID" value="RHZ57239.1"/>
    <property type="molecule type" value="Genomic_DNA"/>
</dbReference>
<dbReference type="GeneID" id="38128755"/>
<keyword evidence="2" id="KW-1185">Reference proteome</keyword>
<accession>A0A397H3B9</accession>
<dbReference type="RefSeq" id="XP_026614969.1">
    <property type="nucleotide sequence ID" value="XM_026760400.1"/>
</dbReference>
<dbReference type="AlphaFoldDB" id="A0A397H3B9"/>
<gene>
    <name evidence="1" type="ORF">CDV56_106781</name>
</gene>
<evidence type="ECO:0000313" key="1">
    <source>
        <dbReference type="EMBL" id="RHZ57239.1"/>
    </source>
</evidence>
<dbReference type="STRING" id="41047.A0A397H3B9"/>
<comment type="caution">
    <text evidence="1">The sequence shown here is derived from an EMBL/GenBank/DDBJ whole genome shotgun (WGS) entry which is preliminary data.</text>
</comment>
<dbReference type="Proteomes" id="UP000215305">
    <property type="component" value="Unassembled WGS sequence"/>
</dbReference>
<name>A0A397H3B9_ASPTH</name>
<organism evidence="1 2">
    <name type="scientific">Aspergillus thermomutatus</name>
    <name type="common">Neosartorya pseudofischeri</name>
    <dbReference type="NCBI Taxonomy" id="41047"/>
    <lineage>
        <taxon>Eukaryota</taxon>
        <taxon>Fungi</taxon>
        <taxon>Dikarya</taxon>
        <taxon>Ascomycota</taxon>
        <taxon>Pezizomycotina</taxon>
        <taxon>Eurotiomycetes</taxon>
        <taxon>Eurotiomycetidae</taxon>
        <taxon>Eurotiales</taxon>
        <taxon>Aspergillaceae</taxon>
        <taxon>Aspergillus</taxon>
        <taxon>Aspergillus subgen. Fumigati</taxon>
    </lineage>
</organism>
<proteinExistence type="predicted"/>